<keyword evidence="3" id="KW-1185">Reference proteome</keyword>
<feature type="compositionally biased region" description="Basic and acidic residues" evidence="1">
    <location>
        <begin position="19"/>
        <end position="33"/>
    </location>
</feature>
<accession>A0A927FID9</accession>
<reference evidence="2" key="1">
    <citation type="submission" date="2020-09" db="EMBL/GenBank/DDBJ databases">
        <title>Genome seq and assembly of Limnohabitants sp.</title>
        <authorList>
            <person name="Chhetri G."/>
        </authorList>
    </citation>
    <scope>NUCLEOTIDE SEQUENCE</scope>
    <source>
        <strain evidence="2">JUR4</strain>
    </source>
</reference>
<feature type="compositionally biased region" description="Basic residues" evidence="1">
    <location>
        <begin position="1"/>
        <end position="13"/>
    </location>
</feature>
<name>A0A927FID9_9BURK</name>
<dbReference type="Proteomes" id="UP000647424">
    <property type="component" value="Unassembled WGS sequence"/>
</dbReference>
<organism evidence="2 3">
    <name type="scientific">Limnohabitans radicicola</name>
    <dbReference type="NCBI Taxonomy" id="2771427"/>
    <lineage>
        <taxon>Bacteria</taxon>
        <taxon>Pseudomonadati</taxon>
        <taxon>Pseudomonadota</taxon>
        <taxon>Betaproteobacteria</taxon>
        <taxon>Burkholderiales</taxon>
        <taxon>Comamonadaceae</taxon>
        <taxon>Limnohabitans</taxon>
    </lineage>
</organism>
<dbReference type="EMBL" id="JACYFT010000002">
    <property type="protein sequence ID" value="MBD8051077.1"/>
    <property type="molecule type" value="Genomic_DNA"/>
</dbReference>
<gene>
    <name evidence="2" type="ORF">IC609_11005</name>
</gene>
<evidence type="ECO:0000256" key="1">
    <source>
        <dbReference type="SAM" id="MobiDB-lite"/>
    </source>
</evidence>
<dbReference type="AlphaFoldDB" id="A0A927FID9"/>
<protein>
    <submittedName>
        <fullName evidence="2">Uncharacterized protein</fullName>
    </submittedName>
</protein>
<evidence type="ECO:0000313" key="3">
    <source>
        <dbReference type="Proteomes" id="UP000647424"/>
    </source>
</evidence>
<sequence length="463" mass="49417">MRKLATHLSKRLAKPLGMGKHEAQGDTPRDEDVAHNASTAGLYLLGGLGDSRQMYSLDEHWRVQSHRKVDPGSAKGMVIAADPALDLARRIDNTFSERAQLSEFASDAGEPLLSVKTKASSSFKQLFARKSPTIDDEGETLTAAQAIESRGWWLCTPVERLKSLPSATRVSPVASTLLKLLQAHSKDSGQQMDSAATVVALVFPGAPQVTDYQIVVLATFTTAGHLEGLDFVPGSGLSVQQVISNYVSLRKLNADGVWPQEQLILASSEDAQVKKWLAGATTYPRHQMILGMPVQQAARLGTAVSAAALAATLAYSGWSHWQLSQLRSAMADAQAQQVRSRTQAVAAVREHSLGHVLLHSGLDSERAIDLAVQAWQPGTLIEMVASRERVSLTATAPLGQSEGAEDSATTPDVSAAAALVSAAAPKGCTAAPTQVNASMRQMVITYECTLQNPELERLRAAGF</sequence>
<proteinExistence type="predicted"/>
<feature type="region of interest" description="Disordered" evidence="1">
    <location>
        <begin position="1"/>
        <end position="33"/>
    </location>
</feature>
<dbReference type="RefSeq" id="WP_191819537.1">
    <property type="nucleotide sequence ID" value="NZ_JACYFT010000002.1"/>
</dbReference>
<comment type="caution">
    <text evidence="2">The sequence shown here is derived from an EMBL/GenBank/DDBJ whole genome shotgun (WGS) entry which is preliminary data.</text>
</comment>
<evidence type="ECO:0000313" key="2">
    <source>
        <dbReference type="EMBL" id="MBD8051077.1"/>
    </source>
</evidence>